<dbReference type="EMBL" id="ML996084">
    <property type="protein sequence ID" value="KAF2153971.1"/>
    <property type="molecule type" value="Genomic_DNA"/>
</dbReference>
<dbReference type="Pfam" id="PF01636">
    <property type="entry name" value="APH"/>
    <property type="match status" value="1"/>
</dbReference>
<evidence type="ECO:0000313" key="2">
    <source>
        <dbReference type="EMBL" id="KAF2153971.1"/>
    </source>
</evidence>
<sequence length="355" mass="38777">MPLSESEWLKGEREIIDKFFSTKVPGRLGPGPGGTICTEADCIQLAQKILGTRDIQPVDNQGANSFTLSSKSKSQVVQFRLEPFKDDMLQLAARIYGSQISVAAVPSHAVGFPLPVYTSNVIPGKVHILQDFPDHGFPLARQQQTVADLAKFIALSSHFPQPRSACDVDGWTTTAPQVVDQLLGNKSLQLLAPALVPILTDLKTSIHLLDTLPLVLTHHDLSELNIFVDQDGHVTGVIDFETATIEAFGMAMWGIYECFLGGMEDGKFAFFNQVTAESGSGTVRESLEGTFWQTLWSSVSPELSSENERAVRAALAIGVIRRYFIRGMLGNIDPSDRVHAVSLEYAKGILPAVWL</sequence>
<dbReference type="SUPFAM" id="SSF56112">
    <property type="entry name" value="Protein kinase-like (PK-like)"/>
    <property type="match status" value="1"/>
</dbReference>
<gene>
    <name evidence="2" type="ORF">K461DRAFT_311977</name>
</gene>
<feature type="domain" description="Aminoglycoside phosphotransferase" evidence="1">
    <location>
        <begin position="141"/>
        <end position="245"/>
    </location>
</feature>
<keyword evidence="3" id="KW-1185">Reference proteome</keyword>
<dbReference type="InterPro" id="IPR002575">
    <property type="entry name" value="Aminoglycoside_PTrfase"/>
</dbReference>
<evidence type="ECO:0000313" key="3">
    <source>
        <dbReference type="Proteomes" id="UP000799439"/>
    </source>
</evidence>
<proteinExistence type="predicted"/>
<reference evidence="2" key="1">
    <citation type="journal article" date="2020" name="Stud. Mycol.">
        <title>101 Dothideomycetes genomes: a test case for predicting lifestyles and emergence of pathogens.</title>
        <authorList>
            <person name="Haridas S."/>
            <person name="Albert R."/>
            <person name="Binder M."/>
            <person name="Bloem J."/>
            <person name="Labutti K."/>
            <person name="Salamov A."/>
            <person name="Andreopoulos B."/>
            <person name="Baker S."/>
            <person name="Barry K."/>
            <person name="Bills G."/>
            <person name="Bluhm B."/>
            <person name="Cannon C."/>
            <person name="Castanera R."/>
            <person name="Culley D."/>
            <person name="Daum C."/>
            <person name="Ezra D."/>
            <person name="Gonzalez J."/>
            <person name="Henrissat B."/>
            <person name="Kuo A."/>
            <person name="Liang C."/>
            <person name="Lipzen A."/>
            <person name="Lutzoni F."/>
            <person name="Magnuson J."/>
            <person name="Mondo S."/>
            <person name="Nolan M."/>
            <person name="Ohm R."/>
            <person name="Pangilinan J."/>
            <person name="Park H.-J."/>
            <person name="Ramirez L."/>
            <person name="Alfaro M."/>
            <person name="Sun H."/>
            <person name="Tritt A."/>
            <person name="Yoshinaga Y."/>
            <person name="Zwiers L.-H."/>
            <person name="Turgeon B."/>
            <person name="Goodwin S."/>
            <person name="Spatafora J."/>
            <person name="Crous P."/>
            <person name="Grigoriev I."/>
        </authorList>
    </citation>
    <scope>NUCLEOTIDE SEQUENCE</scope>
    <source>
        <strain evidence="2">CBS 260.36</strain>
    </source>
</reference>
<evidence type="ECO:0000259" key="1">
    <source>
        <dbReference type="Pfam" id="PF01636"/>
    </source>
</evidence>
<comment type="caution">
    <text evidence="2">The sequence shown here is derived from an EMBL/GenBank/DDBJ whole genome shotgun (WGS) entry which is preliminary data.</text>
</comment>
<accession>A0A9P4MNQ9</accession>
<organism evidence="2 3">
    <name type="scientific">Myriangium duriaei CBS 260.36</name>
    <dbReference type="NCBI Taxonomy" id="1168546"/>
    <lineage>
        <taxon>Eukaryota</taxon>
        <taxon>Fungi</taxon>
        <taxon>Dikarya</taxon>
        <taxon>Ascomycota</taxon>
        <taxon>Pezizomycotina</taxon>
        <taxon>Dothideomycetes</taxon>
        <taxon>Dothideomycetidae</taxon>
        <taxon>Myriangiales</taxon>
        <taxon>Myriangiaceae</taxon>
        <taxon>Myriangium</taxon>
    </lineage>
</organism>
<name>A0A9P4MNQ9_9PEZI</name>
<dbReference type="AlphaFoldDB" id="A0A9P4MNQ9"/>
<dbReference type="Proteomes" id="UP000799439">
    <property type="component" value="Unassembled WGS sequence"/>
</dbReference>
<protein>
    <recommendedName>
        <fullName evidence="1">Aminoglycoside phosphotransferase domain-containing protein</fullName>
    </recommendedName>
</protein>
<dbReference type="Gene3D" id="3.90.1200.10">
    <property type="match status" value="1"/>
</dbReference>
<dbReference type="OrthoDB" id="5598852at2759"/>
<dbReference type="InterPro" id="IPR011009">
    <property type="entry name" value="Kinase-like_dom_sf"/>
</dbReference>